<dbReference type="HOGENOM" id="CLU_3170717_0_0_4"/>
<evidence type="ECO:0000313" key="2">
    <source>
        <dbReference type="Proteomes" id="UP000005336"/>
    </source>
</evidence>
<organism evidence="1 2">
    <name type="scientific">Neisseria wadsworthii 9715</name>
    <dbReference type="NCBI Taxonomy" id="1030841"/>
    <lineage>
        <taxon>Bacteria</taxon>
        <taxon>Pseudomonadati</taxon>
        <taxon>Pseudomonadota</taxon>
        <taxon>Betaproteobacteria</taxon>
        <taxon>Neisseriales</taxon>
        <taxon>Neisseriaceae</taxon>
        <taxon>Neisseria</taxon>
    </lineage>
</organism>
<dbReference type="Proteomes" id="UP000005336">
    <property type="component" value="Unassembled WGS sequence"/>
</dbReference>
<dbReference type="AlphaFoldDB" id="G4CPW2"/>
<proteinExistence type="predicted"/>
<dbReference type="PATRIC" id="fig|1030841.3.peg.1100"/>
<gene>
    <name evidence="1" type="ORF">HMPREF9370_1122</name>
</gene>
<name>G4CPW2_9NEIS</name>
<sequence>MDEPTPVLKLSFNRAVYKQCLSEKVSDRHCLYRETYKLTYILHSDTE</sequence>
<dbReference type="EMBL" id="AGAZ01000041">
    <property type="protein sequence ID" value="EGZ47277.1"/>
    <property type="molecule type" value="Genomic_DNA"/>
</dbReference>
<evidence type="ECO:0000313" key="1">
    <source>
        <dbReference type="EMBL" id="EGZ47277.1"/>
    </source>
</evidence>
<protein>
    <submittedName>
        <fullName evidence="1">Uncharacterized protein</fullName>
    </submittedName>
</protein>
<accession>G4CPW2</accession>
<keyword evidence="2" id="KW-1185">Reference proteome</keyword>
<comment type="caution">
    <text evidence="1">The sequence shown here is derived from an EMBL/GenBank/DDBJ whole genome shotgun (WGS) entry which is preliminary data.</text>
</comment>
<reference evidence="1 2" key="1">
    <citation type="submission" date="2011-06" db="EMBL/GenBank/DDBJ databases">
        <authorList>
            <person name="Muzny D."/>
            <person name="Qin X."/>
            <person name="Deng J."/>
            <person name="Jiang H."/>
            <person name="Liu Y."/>
            <person name="Qu J."/>
            <person name="Song X.-Z."/>
            <person name="Zhang L."/>
            <person name="Thornton R."/>
            <person name="Coyle M."/>
            <person name="Francisco L."/>
            <person name="Jackson L."/>
            <person name="Javaid M."/>
            <person name="Korchina V."/>
            <person name="Kovar C."/>
            <person name="Mata R."/>
            <person name="Mathew T."/>
            <person name="Ngo R."/>
            <person name="Nguyen L."/>
            <person name="Nguyen N."/>
            <person name="Okwuonu G."/>
            <person name="Ongeri F."/>
            <person name="Pham C."/>
            <person name="Simmons D."/>
            <person name="Wilczek-Boney K."/>
            <person name="Hale W."/>
            <person name="Jakkamsetti A."/>
            <person name="Pham P."/>
            <person name="Ruth R."/>
            <person name="San Lucas F."/>
            <person name="Warren J."/>
            <person name="Zhang J."/>
            <person name="Zhao Z."/>
            <person name="Zhou C."/>
            <person name="Zhu D."/>
            <person name="Lee S."/>
            <person name="Bess C."/>
            <person name="Blankenburg K."/>
            <person name="Forbes L."/>
            <person name="Fu Q."/>
            <person name="Gubbala S."/>
            <person name="Hirani K."/>
            <person name="Jayaseelan J.C."/>
            <person name="Lara F."/>
            <person name="Munidasa M."/>
            <person name="Palculict T."/>
            <person name="Patil S."/>
            <person name="Pu L.-L."/>
            <person name="Saada N."/>
            <person name="Tang L."/>
            <person name="Weissenberger G."/>
            <person name="Zhu Y."/>
            <person name="Hemphill L."/>
            <person name="Shang Y."/>
            <person name="Youmans B."/>
            <person name="Ayvaz T."/>
            <person name="Ross M."/>
            <person name="Santibanez J."/>
            <person name="Aqrawi P."/>
            <person name="Gross S."/>
            <person name="Joshi V."/>
            <person name="Fowler G."/>
            <person name="Nazareth L."/>
            <person name="Reid J."/>
            <person name="Worley K."/>
            <person name="Petrosino J."/>
            <person name="Highlander S."/>
            <person name="Gibbs R."/>
        </authorList>
    </citation>
    <scope>NUCLEOTIDE SEQUENCE [LARGE SCALE GENOMIC DNA]</scope>
    <source>
        <strain evidence="1 2">9715</strain>
    </source>
</reference>